<keyword evidence="9" id="KW-1185">Reference proteome</keyword>
<dbReference type="InterPro" id="IPR000527">
    <property type="entry name" value="Flag_Lring"/>
</dbReference>
<comment type="similarity">
    <text evidence="2 7">Belongs to the FlgH family.</text>
</comment>
<comment type="subunit">
    <text evidence="7">The basal body constitutes a major portion of the flagellar organelle and consists of four rings (L,P,S, and M) mounted on a central rod.</text>
</comment>
<proteinExistence type="inferred from homology"/>
<reference evidence="8" key="1">
    <citation type="journal article" date="2014" name="Int. J. Syst. Evol. Microbiol.">
        <title>Complete genome of a new Firmicutes species belonging to the dominant human colonic microbiota ('Ruminococcus bicirculans') reveals two chromosomes and a selective capacity to utilize plant glucans.</title>
        <authorList>
            <consortium name="NISC Comparative Sequencing Program"/>
            <person name="Wegmann U."/>
            <person name="Louis P."/>
            <person name="Goesmann A."/>
            <person name="Henrissat B."/>
            <person name="Duncan S.H."/>
            <person name="Flint H.J."/>
        </authorList>
    </citation>
    <scope>NUCLEOTIDE SEQUENCE</scope>
    <source>
        <strain evidence="8">NBRC 103408</strain>
    </source>
</reference>
<comment type="subcellular location">
    <subcellularLocation>
        <location evidence="7">Cell outer membrane</location>
        <topology evidence="7">Lipid-anchor</topology>
    </subcellularLocation>
    <subcellularLocation>
        <location evidence="7">Bacterial flagellum basal body</location>
    </subcellularLocation>
</comment>
<evidence type="ECO:0000256" key="1">
    <source>
        <dbReference type="ARBA" id="ARBA00002591"/>
    </source>
</evidence>
<dbReference type="HAMAP" id="MF_00415">
    <property type="entry name" value="FlgH"/>
    <property type="match status" value="1"/>
</dbReference>
<keyword evidence="8" id="KW-0966">Cell projection</keyword>
<organism evidence="8 9">
    <name type="scientific">Sneathiella chinensis</name>
    <dbReference type="NCBI Taxonomy" id="349750"/>
    <lineage>
        <taxon>Bacteria</taxon>
        <taxon>Pseudomonadati</taxon>
        <taxon>Pseudomonadota</taxon>
        <taxon>Alphaproteobacteria</taxon>
        <taxon>Sneathiellales</taxon>
        <taxon>Sneathiellaceae</taxon>
        <taxon>Sneathiella</taxon>
    </lineage>
</organism>
<dbReference type="EMBL" id="BSNF01000008">
    <property type="protein sequence ID" value="GLQ07403.1"/>
    <property type="molecule type" value="Genomic_DNA"/>
</dbReference>
<evidence type="ECO:0000256" key="5">
    <source>
        <dbReference type="ARBA" id="ARBA00023143"/>
    </source>
</evidence>
<dbReference type="PANTHER" id="PTHR34933:SF1">
    <property type="entry name" value="FLAGELLAR L-RING PROTEIN"/>
    <property type="match status" value="1"/>
</dbReference>
<evidence type="ECO:0000256" key="7">
    <source>
        <dbReference type="HAMAP-Rule" id="MF_00415"/>
    </source>
</evidence>
<comment type="function">
    <text evidence="1 7">Assembles around the rod to form the L-ring and probably protects the motor/basal body from shearing forces during rotation.</text>
</comment>
<dbReference type="PROSITE" id="PS51257">
    <property type="entry name" value="PROKAR_LIPOPROTEIN"/>
    <property type="match status" value="1"/>
</dbReference>
<gene>
    <name evidence="8" type="primary">flgH1</name>
    <name evidence="7" type="synonym">flgH</name>
    <name evidence="8" type="ORF">GCM10007924_26240</name>
</gene>
<keyword evidence="8" id="KW-0282">Flagellum</keyword>
<accession>A0ABQ5U683</accession>
<dbReference type="Pfam" id="PF02107">
    <property type="entry name" value="FlgH"/>
    <property type="match status" value="1"/>
</dbReference>
<dbReference type="PANTHER" id="PTHR34933">
    <property type="entry name" value="FLAGELLAR L-RING PROTEIN"/>
    <property type="match status" value="1"/>
</dbReference>
<dbReference type="PRINTS" id="PR01008">
    <property type="entry name" value="FLGLRINGFLGH"/>
</dbReference>
<evidence type="ECO:0000256" key="3">
    <source>
        <dbReference type="ARBA" id="ARBA00022729"/>
    </source>
</evidence>
<name>A0ABQ5U683_9PROT</name>
<dbReference type="Proteomes" id="UP001161409">
    <property type="component" value="Unassembled WGS sequence"/>
</dbReference>
<keyword evidence="8" id="KW-0969">Cilium</keyword>
<keyword evidence="5 7" id="KW-0975">Bacterial flagellum</keyword>
<keyword evidence="4 7" id="KW-0472">Membrane</keyword>
<evidence type="ECO:0000256" key="6">
    <source>
        <dbReference type="ARBA" id="ARBA00023237"/>
    </source>
</evidence>
<keyword evidence="6 7" id="KW-0998">Cell outer membrane</keyword>
<evidence type="ECO:0000256" key="4">
    <source>
        <dbReference type="ARBA" id="ARBA00023136"/>
    </source>
</evidence>
<protein>
    <recommendedName>
        <fullName evidence="7">Flagellar L-ring protein</fullName>
    </recommendedName>
    <alternativeName>
        <fullName evidence="7">Basal body L-ring protein</fullName>
    </alternativeName>
</protein>
<evidence type="ECO:0000313" key="8">
    <source>
        <dbReference type="EMBL" id="GLQ07403.1"/>
    </source>
</evidence>
<dbReference type="NCBIfam" id="NF001305">
    <property type="entry name" value="PRK00249.1-5"/>
    <property type="match status" value="1"/>
</dbReference>
<dbReference type="RefSeq" id="WP_206374647.1">
    <property type="nucleotide sequence ID" value="NZ_BSNF01000008.1"/>
</dbReference>
<keyword evidence="7" id="KW-0449">Lipoprotein</keyword>
<sequence length="253" mass="27020">MTRTLTNTLAKATLVLGLGALLTGCNAYSRIASIGSEPPLSGIENPMASKDYRPVALPMPRPEPAVQQANSLWRPGSRAFFKDQRANQIGDILTVVVEISDKAKLSNTTSTSRSASEAASAGSLLGLESQLSKVLPEAVDPGSLADLDSSHTVSGSGAVDRTETIEMEIAAIVMQILPNGNMVISGRQEVRVNFESRDLYVTGVVRPEDISSDNTIKSSKIAEARVAYGGRGHLTDVQQARYGQQLFDIIFPF</sequence>
<reference evidence="8" key="2">
    <citation type="submission" date="2023-01" db="EMBL/GenBank/DDBJ databases">
        <title>Draft genome sequence of Sneathiella chinensis strain NBRC 103408.</title>
        <authorList>
            <person name="Sun Q."/>
            <person name="Mori K."/>
        </authorList>
    </citation>
    <scope>NUCLEOTIDE SEQUENCE</scope>
    <source>
        <strain evidence="8">NBRC 103408</strain>
    </source>
</reference>
<comment type="caution">
    <text evidence="8">The sequence shown here is derived from an EMBL/GenBank/DDBJ whole genome shotgun (WGS) entry which is preliminary data.</text>
</comment>
<evidence type="ECO:0000256" key="2">
    <source>
        <dbReference type="ARBA" id="ARBA00006929"/>
    </source>
</evidence>
<evidence type="ECO:0000313" key="9">
    <source>
        <dbReference type="Proteomes" id="UP001161409"/>
    </source>
</evidence>
<keyword evidence="3 7" id="KW-0732">Signal</keyword>